<feature type="compositionally biased region" description="Basic and acidic residues" evidence="10">
    <location>
        <begin position="128"/>
        <end position="141"/>
    </location>
</feature>
<dbReference type="Proteomes" id="UP000834106">
    <property type="component" value="Chromosome 8"/>
</dbReference>
<evidence type="ECO:0000256" key="6">
    <source>
        <dbReference type="ARBA" id="ARBA00022840"/>
    </source>
</evidence>
<feature type="compositionally biased region" description="Polar residues" evidence="10">
    <location>
        <begin position="101"/>
        <end position="111"/>
    </location>
</feature>
<dbReference type="InterPro" id="IPR011009">
    <property type="entry name" value="Kinase-like_dom_sf"/>
</dbReference>
<evidence type="ECO:0000256" key="10">
    <source>
        <dbReference type="SAM" id="MobiDB-lite"/>
    </source>
</evidence>
<evidence type="ECO:0000256" key="8">
    <source>
        <dbReference type="ARBA" id="ARBA00048329"/>
    </source>
</evidence>
<sequence length="578" mass="63404">MPSWWGKKTSKYENSSKDSSNSPSKSKDFAAIGKQGGGLPLPSPLESSNEHNRALGAGYASGSGSVPSVGSSESSCGHAHVVVDHAFREPRDKKLSPLLRSPSQGAKGTTKVTSPLHLRCYGINMDSPTRKPEDGKSECHKLPLPPGSPANPSMLPTPRSPGITKTSSCNPSKWRKGRLLGRGTFGHVYLGFNFENGQMCAIKEVRVVSDDQLSKECLKQLNQEIDLLSRLSHVNIVQYYGSDLSEETLSVYLEYVSGGSIQKLLQEYGPFAEPVIQNYTGQILLGLAYLHGKNTIHRDIKGANILVGTNGEIKLADFGMAKPINSSPSMLSFKGSPYWMAPEVVTNTNGYSFPVDIWSLGCTVLEMATSKPPWGQYEGVAAIFKIGNSKDIPQIPDQLSPDAKSFIRLCLKREPSLRPTASQLLGHPFVRNQMAMRTVNITVTREAFPHALDRTCIAMSPELLSSRMNNSYNRDDTSRPIPTTLRTLSCPRDIARTIASLPVTPASSPLRHHGSVQINRFVSPTHPSHTFVDQSIYNHSDHSPFPVEQNSRRTLDQWLEIPRLKAQTPVRSPARTIL</sequence>
<evidence type="ECO:0000256" key="7">
    <source>
        <dbReference type="ARBA" id="ARBA00047559"/>
    </source>
</evidence>
<dbReference type="InterPro" id="IPR050538">
    <property type="entry name" value="MAP_kinase_kinase_kinase"/>
</dbReference>
<dbReference type="EC" id="2.7.11.25" evidence="2"/>
<feature type="domain" description="Protein kinase" evidence="11">
    <location>
        <begin position="174"/>
        <end position="430"/>
    </location>
</feature>
<dbReference type="PANTHER" id="PTHR48016:SF8">
    <property type="entry name" value="MITOGEN-ACTIVATED PROTEIN KINASE KINASE KINASE 3"/>
    <property type="match status" value="1"/>
</dbReference>
<gene>
    <name evidence="12" type="ORF">FPE_LOCUS14078</name>
</gene>
<feature type="region of interest" description="Disordered" evidence="10">
    <location>
        <begin position="126"/>
        <end position="175"/>
    </location>
</feature>
<accession>A0AAD2DVW0</accession>
<dbReference type="PROSITE" id="PS00107">
    <property type="entry name" value="PROTEIN_KINASE_ATP"/>
    <property type="match status" value="1"/>
</dbReference>
<dbReference type="PANTHER" id="PTHR48016">
    <property type="entry name" value="MAP KINASE KINASE KINASE SSK2-RELATED-RELATED"/>
    <property type="match status" value="1"/>
</dbReference>
<keyword evidence="13" id="KW-1185">Reference proteome</keyword>
<dbReference type="PROSITE" id="PS50011">
    <property type="entry name" value="PROTEIN_KINASE_DOM"/>
    <property type="match status" value="1"/>
</dbReference>
<comment type="similarity">
    <text evidence="1">Belongs to the protein kinase superfamily. STE Ser/Thr protein kinase family. MAP kinase kinase kinase subfamily.</text>
</comment>
<evidence type="ECO:0000256" key="9">
    <source>
        <dbReference type="PROSITE-ProRule" id="PRU10141"/>
    </source>
</evidence>
<dbReference type="Gene3D" id="1.10.510.10">
    <property type="entry name" value="Transferase(Phosphotransferase) domain 1"/>
    <property type="match status" value="1"/>
</dbReference>
<name>A0AAD2DVW0_9LAMI</name>
<dbReference type="FunFam" id="1.10.510.10:FF:000186">
    <property type="entry name" value="Mitogen-activated protein kinase kinase kinase"/>
    <property type="match status" value="1"/>
</dbReference>
<dbReference type="EMBL" id="OU503043">
    <property type="protein sequence ID" value="CAI9766648.1"/>
    <property type="molecule type" value="Genomic_DNA"/>
</dbReference>
<dbReference type="Pfam" id="PF00069">
    <property type="entry name" value="Pkinase"/>
    <property type="match status" value="1"/>
</dbReference>
<keyword evidence="6 9" id="KW-0067">ATP-binding</keyword>
<evidence type="ECO:0000256" key="2">
    <source>
        <dbReference type="ARBA" id="ARBA00012406"/>
    </source>
</evidence>
<evidence type="ECO:0000256" key="5">
    <source>
        <dbReference type="ARBA" id="ARBA00022777"/>
    </source>
</evidence>
<proteinExistence type="inferred from homology"/>
<feature type="region of interest" description="Disordered" evidence="10">
    <location>
        <begin position="1"/>
        <end position="75"/>
    </location>
</feature>
<evidence type="ECO:0000259" key="11">
    <source>
        <dbReference type="PROSITE" id="PS50011"/>
    </source>
</evidence>
<evidence type="ECO:0000256" key="4">
    <source>
        <dbReference type="ARBA" id="ARBA00022741"/>
    </source>
</evidence>
<feature type="region of interest" description="Disordered" evidence="10">
    <location>
        <begin position="92"/>
        <end position="111"/>
    </location>
</feature>
<dbReference type="CDD" id="cd06632">
    <property type="entry name" value="STKc_MEKK1_plant"/>
    <property type="match status" value="1"/>
</dbReference>
<keyword evidence="3" id="KW-0808">Transferase</keyword>
<reference evidence="12" key="1">
    <citation type="submission" date="2023-05" db="EMBL/GenBank/DDBJ databases">
        <authorList>
            <person name="Huff M."/>
        </authorList>
    </citation>
    <scope>NUCLEOTIDE SEQUENCE</scope>
</reference>
<evidence type="ECO:0000256" key="1">
    <source>
        <dbReference type="ARBA" id="ARBA00006529"/>
    </source>
</evidence>
<dbReference type="SMART" id="SM00220">
    <property type="entry name" value="S_TKc"/>
    <property type="match status" value="1"/>
</dbReference>
<evidence type="ECO:0000313" key="12">
    <source>
        <dbReference type="EMBL" id="CAI9766648.1"/>
    </source>
</evidence>
<feature type="binding site" evidence="9">
    <location>
        <position position="203"/>
    </location>
    <ligand>
        <name>ATP</name>
        <dbReference type="ChEBI" id="CHEBI:30616"/>
    </ligand>
</feature>
<dbReference type="GO" id="GO:0005524">
    <property type="term" value="F:ATP binding"/>
    <property type="evidence" value="ECO:0007669"/>
    <property type="project" value="UniProtKB-UniRule"/>
</dbReference>
<comment type="catalytic activity">
    <reaction evidence="8">
        <text>L-seryl-[protein] + ATP = O-phospho-L-seryl-[protein] + ADP + H(+)</text>
        <dbReference type="Rhea" id="RHEA:17989"/>
        <dbReference type="Rhea" id="RHEA-COMP:9863"/>
        <dbReference type="Rhea" id="RHEA-COMP:11604"/>
        <dbReference type="ChEBI" id="CHEBI:15378"/>
        <dbReference type="ChEBI" id="CHEBI:29999"/>
        <dbReference type="ChEBI" id="CHEBI:30616"/>
        <dbReference type="ChEBI" id="CHEBI:83421"/>
        <dbReference type="ChEBI" id="CHEBI:456216"/>
        <dbReference type="EC" id="2.7.11.25"/>
    </reaction>
</comment>
<feature type="compositionally biased region" description="Low complexity" evidence="10">
    <location>
        <begin position="56"/>
        <end position="75"/>
    </location>
</feature>
<dbReference type="InterPro" id="IPR017441">
    <property type="entry name" value="Protein_kinase_ATP_BS"/>
</dbReference>
<dbReference type="GO" id="GO:0005737">
    <property type="term" value="C:cytoplasm"/>
    <property type="evidence" value="ECO:0007669"/>
    <property type="project" value="TreeGrafter"/>
</dbReference>
<keyword evidence="4 9" id="KW-0547">Nucleotide-binding</keyword>
<dbReference type="InterPro" id="IPR000719">
    <property type="entry name" value="Prot_kinase_dom"/>
</dbReference>
<dbReference type="AlphaFoldDB" id="A0AAD2DVW0"/>
<evidence type="ECO:0000256" key="3">
    <source>
        <dbReference type="ARBA" id="ARBA00022679"/>
    </source>
</evidence>
<comment type="catalytic activity">
    <reaction evidence="7">
        <text>L-threonyl-[protein] + ATP = O-phospho-L-threonyl-[protein] + ADP + H(+)</text>
        <dbReference type="Rhea" id="RHEA:46608"/>
        <dbReference type="Rhea" id="RHEA-COMP:11060"/>
        <dbReference type="Rhea" id="RHEA-COMP:11605"/>
        <dbReference type="ChEBI" id="CHEBI:15378"/>
        <dbReference type="ChEBI" id="CHEBI:30013"/>
        <dbReference type="ChEBI" id="CHEBI:30616"/>
        <dbReference type="ChEBI" id="CHEBI:61977"/>
        <dbReference type="ChEBI" id="CHEBI:456216"/>
        <dbReference type="EC" id="2.7.11.25"/>
    </reaction>
</comment>
<keyword evidence="5" id="KW-0418">Kinase</keyword>
<organism evidence="12 13">
    <name type="scientific">Fraxinus pennsylvanica</name>
    <dbReference type="NCBI Taxonomy" id="56036"/>
    <lineage>
        <taxon>Eukaryota</taxon>
        <taxon>Viridiplantae</taxon>
        <taxon>Streptophyta</taxon>
        <taxon>Embryophyta</taxon>
        <taxon>Tracheophyta</taxon>
        <taxon>Spermatophyta</taxon>
        <taxon>Magnoliopsida</taxon>
        <taxon>eudicotyledons</taxon>
        <taxon>Gunneridae</taxon>
        <taxon>Pentapetalae</taxon>
        <taxon>asterids</taxon>
        <taxon>lamiids</taxon>
        <taxon>Lamiales</taxon>
        <taxon>Oleaceae</taxon>
        <taxon>Oleeae</taxon>
        <taxon>Fraxinus</taxon>
    </lineage>
</organism>
<dbReference type="GO" id="GO:0004709">
    <property type="term" value="F:MAP kinase kinase kinase activity"/>
    <property type="evidence" value="ECO:0007669"/>
    <property type="project" value="UniProtKB-EC"/>
</dbReference>
<evidence type="ECO:0000313" key="13">
    <source>
        <dbReference type="Proteomes" id="UP000834106"/>
    </source>
</evidence>
<dbReference type="SUPFAM" id="SSF56112">
    <property type="entry name" value="Protein kinase-like (PK-like)"/>
    <property type="match status" value="1"/>
</dbReference>
<protein>
    <recommendedName>
        <fullName evidence="2">mitogen-activated protein kinase kinase kinase</fullName>
        <ecNumber evidence="2">2.7.11.25</ecNumber>
    </recommendedName>
</protein>